<gene>
    <name evidence="5" type="ORF">M23134_05963</name>
</gene>
<feature type="repeat" description="TPR" evidence="3">
    <location>
        <begin position="77"/>
        <end position="110"/>
    </location>
</feature>
<dbReference type="SUPFAM" id="SSF48452">
    <property type="entry name" value="TPR-like"/>
    <property type="match status" value="1"/>
</dbReference>
<dbReference type="EMBL" id="AAWS01000073">
    <property type="protein sequence ID" value="EAY24337.1"/>
    <property type="molecule type" value="Genomic_DNA"/>
</dbReference>
<sequence length="154" mass="17265">MTKDFIYNNPSQETMRQLYKLCVFSAVIVMSCMAHIAQAQDTPAKLLKQGKEKSAAKEYKAAIALFDQAIKLDGKFKKAYYHRGMAHFKLEDLQEAVADFNRIIAIDAKNAMAYAGRAQVKYEAGDNEGACEDIKKAGELGFAESSVYIKKYCR</sequence>
<evidence type="ECO:0000313" key="5">
    <source>
        <dbReference type="EMBL" id="EAY24337.1"/>
    </source>
</evidence>
<dbReference type="eggNOG" id="COG0457">
    <property type="taxonomic scope" value="Bacteria"/>
</dbReference>
<dbReference type="PROSITE" id="PS50005">
    <property type="entry name" value="TPR"/>
    <property type="match status" value="1"/>
</dbReference>
<evidence type="ECO:0000313" key="6">
    <source>
        <dbReference type="Proteomes" id="UP000004095"/>
    </source>
</evidence>
<keyword evidence="2 3" id="KW-0802">TPR repeat</keyword>
<dbReference type="PROSITE" id="PS51257">
    <property type="entry name" value="PROKAR_LIPOPROTEIN"/>
    <property type="match status" value="1"/>
</dbReference>
<dbReference type="InterPro" id="IPR019734">
    <property type="entry name" value="TPR_rpt"/>
</dbReference>
<reference evidence="5 6" key="1">
    <citation type="submission" date="2007-01" db="EMBL/GenBank/DDBJ databases">
        <authorList>
            <person name="Haygood M."/>
            <person name="Podell S."/>
            <person name="Anderson C."/>
            <person name="Hopkinson B."/>
            <person name="Roe K."/>
            <person name="Barbeau K."/>
            <person name="Gaasterland T."/>
            <person name="Ferriera S."/>
            <person name="Johnson J."/>
            <person name="Kravitz S."/>
            <person name="Beeson K."/>
            <person name="Sutton G."/>
            <person name="Rogers Y.-H."/>
            <person name="Friedman R."/>
            <person name="Frazier M."/>
            <person name="Venter J.C."/>
        </authorList>
    </citation>
    <scope>NUCLEOTIDE SEQUENCE [LARGE SCALE GENOMIC DNA]</scope>
    <source>
        <strain evidence="5 6">ATCC 23134</strain>
    </source>
</reference>
<organism evidence="5 6">
    <name type="scientific">Microscilla marina ATCC 23134</name>
    <dbReference type="NCBI Taxonomy" id="313606"/>
    <lineage>
        <taxon>Bacteria</taxon>
        <taxon>Pseudomonadati</taxon>
        <taxon>Bacteroidota</taxon>
        <taxon>Cytophagia</taxon>
        <taxon>Cytophagales</taxon>
        <taxon>Microscillaceae</taxon>
        <taxon>Microscilla</taxon>
    </lineage>
</organism>
<feature type="signal peptide" evidence="4">
    <location>
        <begin position="1"/>
        <end position="39"/>
    </location>
</feature>
<evidence type="ECO:0000256" key="2">
    <source>
        <dbReference type="ARBA" id="ARBA00022803"/>
    </source>
</evidence>
<dbReference type="AlphaFoldDB" id="A1ZZ78"/>
<dbReference type="SMART" id="SM00028">
    <property type="entry name" value="TPR"/>
    <property type="match status" value="2"/>
</dbReference>
<proteinExistence type="predicted"/>
<dbReference type="InterPro" id="IPR011990">
    <property type="entry name" value="TPR-like_helical_dom_sf"/>
</dbReference>
<keyword evidence="1" id="KW-0677">Repeat</keyword>
<dbReference type="Gene3D" id="1.25.40.10">
    <property type="entry name" value="Tetratricopeptide repeat domain"/>
    <property type="match status" value="1"/>
</dbReference>
<keyword evidence="6" id="KW-1185">Reference proteome</keyword>
<evidence type="ECO:0000256" key="1">
    <source>
        <dbReference type="ARBA" id="ARBA00022737"/>
    </source>
</evidence>
<dbReference type="PANTHER" id="PTHR44858:SF1">
    <property type="entry name" value="UDP-N-ACETYLGLUCOSAMINE--PEPTIDE N-ACETYLGLUCOSAMINYLTRANSFERASE SPINDLY-RELATED"/>
    <property type="match status" value="1"/>
</dbReference>
<evidence type="ECO:0000256" key="3">
    <source>
        <dbReference type="PROSITE-ProRule" id="PRU00339"/>
    </source>
</evidence>
<dbReference type="InterPro" id="IPR050498">
    <property type="entry name" value="Ycf3"/>
</dbReference>
<name>A1ZZ78_MICM2</name>
<accession>A1ZZ78</accession>
<keyword evidence="4" id="KW-0732">Signal</keyword>
<dbReference type="Proteomes" id="UP000004095">
    <property type="component" value="Unassembled WGS sequence"/>
</dbReference>
<dbReference type="Pfam" id="PF13432">
    <property type="entry name" value="TPR_16"/>
    <property type="match status" value="1"/>
</dbReference>
<dbReference type="PANTHER" id="PTHR44858">
    <property type="entry name" value="TETRATRICOPEPTIDE REPEAT PROTEIN 6"/>
    <property type="match status" value="1"/>
</dbReference>
<feature type="chain" id="PRO_5002642556" evidence="4">
    <location>
        <begin position="40"/>
        <end position="154"/>
    </location>
</feature>
<evidence type="ECO:0000256" key="4">
    <source>
        <dbReference type="SAM" id="SignalP"/>
    </source>
</evidence>
<comment type="caution">
    <text evidence="5">The sequence shown here is derived from an EMBL/GenBank/DDBJ whole genome shotgun (WGS) entry which is preliminary data.</text>
</comment>
<protein>
    <submittedName>
        <fullName evidence="5">TPR repeat</fullName>
    </submittedName>
</protein>